<protein>
    <recommendedName>
        <fullName evidence="2">DUF4358 domain-containing protein</fullName>
    </recommendedName>
</protein>
<evidence type="ECO:0008006" key="2">
    <source>
        <dbReference type="Google" id="ProtNLM"/>
    </source>
</evidence>
<accession>A0A645EFB4</accession>
<dbReference type="PROSITE" id="PS51257">
    <property type="entry name" value="PROKAR_LIPOPROTEIN"/>
    <property type="match status" value="1"/>
</dbReference>
<reference evidence="1" key="1">
    <citation type="submission" date="2019-08" db="EMBL/GenBank/DDBJ databases">
        <authorList>
            <person name="Kucharzyk K."/>
            <person name="Murdoch R.W."/>
            <person name="Higgins S."/>
            <person name="Loffler F."/>
        </authorList>
    </citation>
    <scope>NUCLEOTIDE SEQUENCE</scope>
</reference>
<dbReference type="EMBL" id="VSSQ01046087">
    <property type="protein sequence ID" value="MPN00040.1"/>
    <property type="molecule type" value="Genomic_DNA"/>
</dbReference>
<dbReference type="Pfam" id="PF14270">
    <property type="entry name" value="DUF4358"/>
    <property type="match status" value="1"/>
</dbReference>
<evidence type="ECO:0000313" key="1">
    <source>
        <dbReference type="EMBL" id="MPN00040.1"/>
    </source>
</evidence>
<dbReference type="InterPro" id="IPR025648">
    <property type="entry name" value="DUF4358"/>
</dbReference>
<organism evidence="1">
    <name type="scientific">bioreactor metagenome</name>
    <dbReference type="NCBI Taxonomy" id="1076179"/>
    <lineage>
        <taxon>unclassified sequences</taxon>
        <taxon>metagenomes</taxon>
        <taxon>ecological metagenomes</taxon>
    </lineage>
</organism>
<sequence>MKRINCLILAVISAFSVFAFSSCSEKARESSATPSEILTAAIASAKWDNVQYTKASMDAMESDDRESLISIFYGDLENNIPDMSLFSDYAMSVPGGEASANEVGIFKIAATDASAFDTTKQTTEAFMKLRAKNVSDIFRGYDEASMKKADNALIGSFGNYVYYIMSDNNAEIESIIKSQIEAKYIA</sequence>
<proteinExistence type="predicted"/>
<gene>
    <name evidence="1" type="ORF">SDC9_147234</name>
</gene>
<comment type="caution">
    <text evidence="1">The sequence shown here is derived from an EMBL/GenBank/DDBJ whole genome shotgun (WGS) entry which is preliminary data.</text>
</comment>
<name>A0A645EFB4_9ZZZZ</name>
<dbReference type="AlphaFoldDB" id="A0A645EFB4"/>